<evidence type="ECO:0000313" key="1">
    <source>
        <dbReference type="EMBL" id="MFD1178039.1"/>
    </source>
</evidence>
<organism evidence="1 2">
    <name type="scientific">Paenibacillus puldeungensis</name>
    <dbReference type="NCBI Taxonomy" id="696536"/>
    <lineage>
        <taxon>Bacteria</taxon>
        <taxon>Bacillati</taxon>
        <taxon>Bacillota</taxon>
        <taxon>Bacilli</taxon>
        <taxon>Bacillales</taxon>
        <taxon>Paenibacillaceae</taxon>
        <taxon>Paenibacillus</taxon>
    </lineage>
</organism>
<proteinExistence type="predicted"/>
<comment type="caution">
    <text evidence="1">The sequence shown here is derived from an EMBL/GenBank/DDBJ whole genome shotgun (WGS) entry which is preliminary data.</text>
</comment>
<dbReference type="Proteomes" id="UP001597262">
    <property type="component" value="Unassembled WGS sequence"/>
</dbReference>
<dbReference type="EMBL" id="JBHTLM010000013">
    <property type="protein sequence ID" value="MFD1178039.1"/>
    <property type="molecule type" value="Genomic_DNA"/>
</dbReference>
<gene>
    <name evidence="1" type="ORF">ACFQ3W_17255</name>
</gene>
<name>A0ABW3RZW1_9BACL</name>
<sequence length="146" mass="17183">MNIVINFRDGSKGLELPSLREVEMTKKDKGNHLRGFYMDYREHRIGIVASPEGPVFFGDGHFYHLKKSTFQFELLCQKTRNIFCFLWKGDVVLKFSYTPVLYQDGGFWRGDAVRDFCMWLVEAVQRNNFYEFYTLRGQKTAAQLTI</sequence>
<protein>
    <submittedName>
        <fullName evidence="1">Uncharacterized protein</fullName>
    </submittedName>
</protein>
<keyword evidence="2" id="KW-1185">Reference proteome</keyword>
<reference evidence="2" key="1">
    <citation type="journal article" date="2019" name="Int. J. Syst. Evol. Microbiol.">
        <title>The Global Catalogue of Microorganisms (GCM) 10K type strain sequencing project: providing services to taxonomists for standard genome sequencing and annotation.</title>
        <authorList>
            <consortium name="The Broad Institute Genomics Platform"/>
            <consortium name="The Broad Institute Genome Sequencing Center for Infectious Disease"/>
            <person name="Wu L."/>
            <person name="Ma J."/>
        </authorList>
    </citation>
    <scope>NUCLEOTIDE SEQUENCE [LARGE SCALE GENOMIC DNA]</scope>
    <source>
        <strain evidence="2">CCUG 59189</strain>
    </source>
</reference>
<evidence type="ECO:0000313" key="2">
    <source>
        <dbReference type="Proteomes" id="UP001597262"/>
    </source>
</evidence>
<dbReference type="RefSeq" id="WP_379320483.1">
    <property type="nucleotide sequence ID" value="NZ_JBHTLM010000013.1"/>
</dbReference>
<accession>A0ABW3RZW1</accession>